<keyword evidence="2" id="KW-1185">Reference proteome</keyword>
<comment type="caution">
    <text evidence="1">The sequence shown here is derived from an EMBL/GenBank/DDBJ whole genome shotgun (WGS) entry which is preliminary data.</text>
</comment>
<dbReference type="EMBL" id="BROD01000001">
    <property type="protein sequence ID" value="GKX66283.1"/>
    <property type="molecule type" value="Genomic_DNA"/>
</dbReference>
<sequence length="112" mass="13374">MEDRFEVSILLDFYGTLLTDKQIDIMNMYFNEDLSLGEIAEINETSRQAIHDSIKRCYKQLKNHEDKLKLKEKYLNKKTEKENLMKELSKVESIDNDLLEYIDKKLELIINI</sequence>
<organism evidence="1 2">
    <name type="scientific">Inconstantimicrobium mannanitabidum</name>
    <dbReference type="NCBI Taxonomy" id="1604901"/>
    <lineage>
        <taxon>Bacteria</taxon>
        <taxon>Bacillati</taxon>
        <taxon>Bacillota</taxon>
        <taxon>Clostridia</taxon>
        <taxon>Eubacteriales</taxon>
        <taxon>Clostridiaceae</taxon>
        <taxon>Inconstantimicrobium</taxon>
    </lineage>
</organism>
<name>A0ACB5RB82_9CLOT</name>
<accession>A0ACB5RB82</accession>
<proteinExistence type="predicted"/>
<evidence type="ECO:0000313" key="1">
    <source>
        <dbReference type="EMBL" id="GKX66283.1"/>
    </source>
</evidence>
<evidence type="ECO:0000313" key="2">
    <source>
        <dbReference type="Proteomes" id="UP001058074"/>
    </source>
</evidence>
<dbReference type="Proteomes" id="UP001058074">
    <property type="component" value="Unassembled WGS sequence"/>
</dbReference>
<protein>
    <submittedName>
        <fullName evidence="1">UPF0122 protein</fullName>
    </submittedName>
</protein>
<gene>
    <name evidence="1" type="ORF">rsdtw13_15410</name>
</gene>
<reference evidence="1" key="1">
    <citation type="journal article" date="2025" name="Int. J. Syst. Evol. Microbiol.">
        <title>Inconstantimicrobium mannanitabidum sp. nov., a novel member of the family Clostridiaceae isolated from anoxic soil under the treatment of reductive soil disinfestation.</title>
        <authorList>
            <person name="Ueki A."/>
            <person name="Tonouchi A."/>
            <person name="Honma S."/>
            <person name="Kaku N."/>
            <person name="Ueki K."/>
        </authorList>
    </citation>
    <scope>NUCLEOTIDE SEQUENCE</scope>
    <source>
        <strain evidence="1">TW13</strain>
    </source>
</reference>